<evidence type="ECO:0000313" key="10">
    <source>
        <dbReference type="Proteomes" id="UP000298493"/>
    </source>
</evidence>
<keyword evidence="5 7" id="KW-0472">Membrane</keyword>
<dbReference type="EMBL" id="SNSC02000018">
    <property type="protein sequence ID" value="TID16572.1"/>
    <property type="molecule type" value="Genomic_DNA"/>
</dbReference>
<evidence type="ECO:0000313" key="9">
    <source>
        <dbReference type="EMBL" id="TID16572.1"/>
    </source>
</evidence>
<keyword evidence="4 7" id="KW-1133">Transmembrane helix</keyword>
<dbReference type="InterPro" id="IPR020846">
    <property type="entry name" value="MFS_dom"/>
</dbReference>
<name>A0A4Z1NTH1_9PEZI</name>
<evidence type="ECO:0000256" key="1">
    <source>
        <dbReference type="ARBA" id="ARBA00004141"/>
    </source>
</evidence>
<dbReference type="PROSITE" id="PS50850">
    <property type="entry name" value="MFS"/>
    <property type="match status" value="1"/>
</dbReference>
<keyword evidence="10" id="KW-1185">Reference proteome</keyword>
<comment type="subcellular location">
    <subcellularLocation>
        <location evidence="1">Membrane</location>
        <topology evidence="1">Multi-pass membrane protein</topology>
    </subcellularLocation>
</comment>
<feature type="transmembrane region" description="Helical" evidence="7">
    <location>
        <begin position="80"/>
        <end position="101"/>
    </location>
</feature>
<gene>
    <name evidence="9" type="ORF">E6O75_ATG11690</name>
</gene>
<feature type="compositionally biased region" description="Basic and acidic residues" evidence="6">
    <location>
        <begin position="1"/>
        <end position="12"/>
    </location>
</feature>
<feature type="domain" description="Major facilitator superfamily (MFS) profile" evidence="8">
    <location>
        <begin position="79"/>
        <end position="145"/>
    </location>
</feature>
<evidence type="ECO:0000256" key="6">
    <source>
        <dbReference type="SAM" id="MobiDB-lite"/>
    </source>
</evidence>
<sequence>MDAKIDHSHSTSEKAASTGSEVERQTGLENDVESSAEIDGKAVQEITEKAKNDPNVVDWDGEKDPPNPLNWTKKKKRVNVGLLSLMTLITPLASSLFAPAVPQVMKEFKEADSTVASFVVSIYVLGYATGLVLLAPLSEIYGRGS</sequence>
<proteinExistence type="inferred from homology"/>
<dbReference type="PANTHER" id="PTHR23502:SF68">
    <property type="entry name" value="MULTIDRUG TRANSPORTER, PUTATIVE (AFU_ORTHOLOGUE AFUA_3G01120)-RELATED"/>
    <property type="match status" value="1"/>
</dbReference>
<dbReference type="SUPFAM" id="SSF103473">
    <property type="entry name" value="MFS general substrate transporter"/>
    <property type="match status" value="1"/>
</dbReference>
<feature type="compositionally biased region" description="Basic and acidic residues" evidence="6">
    <location>
        <begin position="38"/>
        <end position="52"/>
    </location>
</feature>
<evidence type="ECO:0000256" key="4">
    <source>
        <dbReference type="ARBA" id="ARBA00022989"/>
    </source>
</evidence>
<comment type="similarity">
    <text evidence="2">Belongs to the major facilitator superfamily.</text>
</comment>
<accession>A0A4Z1NTH1</accession>
<dbReference type="PANTHER" id="PTHR23502">
    <property type="entry name" value="MAJOR FACILITATOR SUPERFAMILY"/>
    <property type="match status" value="1"/>
</dbReference>
<keyword evidence="3 7" id="KW-0812">Transmembrane</keyword>
<dbReference type="Gene3D" id="1.20.1720.10">
    <property type="entry name" value="Multidrug resistance protein D"/>
    <property type="match status" value="1"/>
</dbReference>
<comment type="caution">
    <text evidence="9">The sequence shown here is derived from an EMBL/GenBank/DDBJ whole genome shotgun (WGS) entry which is preliminary data.</text>
</comment>
<evidence type="ECO:0000256" key="3">
    <source>
        <dbReference type="ARBA" id="ARBA00022692"/>
    </source>
</evidence>
<feature type="transmembrane region" description="Helical" evidence="7">
    <location>
        <begin position="113"/>
        <end position="135"/>
    </location>
</feature>
<dbReference type="GO" id="GO:0016020">
    <property type="term" value="C:membrane"/>
    <property type="evidence" value="ECO:0007669"/>
    <property type="project" value="UniProtKB-SubCell"/>
</dbReference>
<evidence type="ECO:0000256" key="2">
    <source>
        <dbReference type="ARBA" id="ARBA00008335"/>
    </source>
</evidence>
<organism evidence="9 10">
    <name type="scientific">Venturia nashicola</name>
    <dbReference type="NCBI Taxonomy" id="86259"/>
    <lineage>
        <taxon>Eukaryota</taxon>
        <taxon>Fungi</taxon>
        <taxon>Dikarya</taxon>
        <taxon>Ascomycota</taxon>
        <taxon>Pezizomycotina</taxon>
        <taxon>Dothideomycetes</taxon>
        <taxon>Pleosporomycetidae</taxon>
        <taxon>Venturiales</taxon>
        <taxon>Venturiaceae</taxon>
        <taxon>Venturia</taxon>
    </lineage>
</organism>
<evidence type="ECO:0000256" key="7">
    <source>
        <dbReference type="SAM" id="Phobius"/>
    </source>
</evidence>
<dbReference type="STRING" id="86259.A0A4Z1NTH1"/>
<dbReference type="GO" id="GO:0022857">
    <property type="term" value="F:transmembrane transporter activity"/>
    <property type="evidence" value="ECO:0007669"/>
    <property type="project" value="InterPro"/>
</dbReference>
<protein>
    <submittedName>
        <fullName evidence="9">Major facilitator superfamily</fullName>
    </submittedName>
</protein>
<feature type="region of interest" description="Disordered" evidence="6">
    <location>
        <begin position="1"/>
        <end position="72"/>
    </location>
</feature>
<dbReference type="AlphaFoldDB" id="A0A4Z1NTH1"/>
<reference evidence="9 10" key="1">
    <citation type="submission" date="2019-04" db="EMBL/GenBank/DDBJ databases">
        <title>High contiguity whole genome sequence and gene annotation resource for two Venturia nashicola isolates.</title>
        <authorList>
            <person name="Prokchorchik M."/>
            <person name="Won K."/>
            <person name="Lee Y."/>
            <person name="Choi E.D."/>
            <person name="Segonzac C."/>
            <person name="Sohn K.H."/>
        </authorList>
    </citation>
    <scope>NUCLEOTIDE SEQUENCE [LARGE SCALE GENOMIC DNA]</scope>
    <source>
        <strain evidence="9 10">PRI2</strain>
    </source>
</reference>
<dbReference type="Proteomes" id="UP000298493">
    <property type="component" value="Unassembled WGS sequence"/>
</dbReference>
<dbReference type="InterPro" id="IPR036259">
    <property type="entry name" value="MFS_trans_sf"/>
</dbReference>
<evidence type="ECO:0000256" key="5">
    <source>
        <dbReference type="ARBA" id="ARBA00023136"/>
    </source>
</evidence>
<evidence type="ECO:0000259" key="8">
    <source>
        <dbReference type="PROSITE" id="PS50850"/>
    </source>
</evidence>